<dbReference type="GO" id="GO:0006355">
    <property type="term" value="P:regulation of DNA-templated transcription"/>
    <property type="evidence" value="ECO:0007669"/>
    <property type="project" value="InterPro"/>
</dbReference>
<dbReference type="Gene3D" id="1.10.1220.10">
    <property type="entry name" value="Met repressor-like"/>
    <property type="match status" value="1"/>
</dbReference>
<evidence type="ECO:0000313" key="2">
    <source>
        <dbReference type="Proteomes" id="UP000325333"/>
    </source>
</evidence>
<dbReference type="SUPFAM" id="SSF47598">
    <property type="entry name" value="Ribbon-helix-helix"/>
    <property type="match status" value="1"/>
</dbReference>
<gene>
    <name evidence="1" type="ORF">FH063_003357</name>
</gene>
<dbReference type="RefSeq" id="WP_149651505.1">
    <property type="nucleotide sequence ID" value="NZ_VEWN01000019.1"/>
</dbReference>
<comment type="caution">
    <text evidence="1">The sequence shown here is derived from an EMBL/GenBank/DDBJ whole genome shotgun (WGS) entry which is preliminary data.</text>
</comment>
<protein>
    <submittedName>
        <fullName evidence="1">Uncharacterized protein</fullName>
    </submittedName>
</protein>
<dbReference type="InterPro" id="IPR013321">
    <property type="entry name" value="Arc_rbn_hlx_hlx"/>
</dbReference>
<dbReference type="EMBL" id="VEWN01000019">
    <property type="protein sequence ID" value="KAA1052950.1"/>
    <property type="molecule type" value="Genomic_DNA"/>
</dbReference>
<evidence type="ECO:0000313" key="1">
    <source>
        <dbReference type="EMBL" id="KAA1052950.1"/>
    </source>
</evidence>
<dbReference type="AlphaFoldDB" id="A0A5B0KN36"/>
<dbReference type="Proteomes" id="UP000325333">
    <property type="component" value="Unassembled WGS sequence"/>
</dbReference>
<proteinExistence type="predicted"/>
<organism evidence="1 2">
    <name type="scientific">Azospirillum argentinense</name>
    <dbReference type="NCBI Taxonomy" id="2970906"/>
    <lineage>
        <taxon>Bacteria</taxon>
        <taxon>Pseudomonadati</taxon>
        <taxon>Pseudomonadota</taxon>
        <taxon>Alphaproteobacteria</taxon>
        <taxon>Rhodospirillales</taxon>
        <taxon>Azospirillaceae</taxon>
        <taxon>Azospirillum</taxon>
    </lineage>
</organism>
<sequence>MARTAAISVRVEDEVKAAVEKAAKDDGRTVAQYVERLLIAHLKEKAYLSK</sequence>
<reference evidence="1 2" key="1">
    <citation type="submission" date="2019-07" db="EMBL/GenBank/DDBJ databases">
        <title>Genome sequencing of the stress-tolerant strain Azospirillum brasilense Az19.</title>
        <authorList>
            <person name="Maroniche G.A."/>
            <person name="Garcia J.E."/>
            <person name="Pagnussat L."/>
            <person name="Amenta M."/>
            <person name="Creus C.M."/>
        </authorList>
    </citation>
    <scope>NUCLEOTIDE SEQUENCE [LARGE SCALE GENOMIC DNA]</scope>
    <source>
        <strain evidence="1 2">Az19</strain>
    </source>
</reference>
<dbReference type="InterPro" id="IPR010985">
    <property type="entry name" value="Ribbon_hlx_hlx"/>
</dbReference>
<name>A0A5B0KN36_9PROT</name>
<accession>A0A5B0KN36</accession>